<reference evidence="1 2" key="1">
    <citation type="submission" date="2020-08" db="EMBL/GenBank/DDBJ databases">
        <title>Novel species isolated from subtropical streams in China.</title>
        <authorList>
            <person name="Lu H."/>
        </authorList>
    </citation>
    <scope>NUCLEOTIDE SEQUENCE [LARGE SCALE GENOMIC DNA]</scope>
    <source>
        <strain evidence="1 2">KACC 16656</strain>
    </source>
</reference>
<keyword evidence="2" id="KW-1185">Reference proteome</keyword>
<evidence type="ECO:0000313" key="1">
    <source>
        <dbReference type="EMBL" id="MBC3806769.1"/>
    </source>
</evidence>
<comment type="caution">
    <text evidence="1">The sequence shown here is derived from an EMBL/GenBank/DDBJ whole genome shotgun (WGS) entry which is preliminary data.</text>
</comment>
<evidence type="ECO:0000313" key="2">
    <source>
        <dbReference type="Proteomes" id="UP000648257"/>
    </source>
</evidence>
<accession>A0ABR6X1J8</accession>
<organism evidence="1 2">
    <name type="scientific">Undibacterium seohonense</name>
    <dbReference type="NCBI Taxonomy" id="1344950"/>
    <lineage>
        <taxon>Bacteria</taxon>
        <taxon>Pseudomonadati</taxon>
        <taxon>Pseudomonadota</taxon>
        <taxon>Betaproteobacteria</taxon>
        <taxon>Burkholderiales</taxon>
        <taxon>Oxalobacteraceae</taxon>
        <taxon>Undibacterium</taxon>
    </lineage>
</organism>
<dbReference type="RefSeq" id="WP_186921859.1">
    <property type="nucleotide sequence ID" value="NZ_JACOFW010000004.1"/>
</dbReference>
<dbReference type="Proteomes" id="UP000648257">
    <property type="component" value="Unassembled WGS sequence"/>
</dbReference>
<protein>
    <submittedName>
        <fullName evidence="1">L,D-transpeptidase</fullName>
    </submittedName>
</protein>
<gene>
    <name evidence="1" type="ORF">H8K52_05335</name>
</gene>
<name>A0ABR6X1J8_9BURK</name>
<sequence>MTNFVYFDQGPASSQLIELTSWITETGDNQSAPYLIIDKAHAQLLIFHSDGTLAGTTPVLLGLAVGDKLIPNTNQHTLAKIRPADRITPAGRFPMEFGHDLHGQDIFWIDYEASISLHRIFEGNAKERRRERMQSTSSADNRISFGCINVSKEFYEKTLRHVFSKSLGFAYIMPEDNSLALPYQ</sequence>
<dbReference type="EMBL" id="JACOFW010000004">
    <property type="protein sequence ID" value="MBC3806769.1"/>
    <property type="molecule type" value="Genomic_DNA"/>
</dbReference>
<proteinExistence type="predicted"/>